<dbReference type="STRING" id="441960.B6QAH7"/>
<dbReference type="VEuPathDB" id="FungiDB:PMAA_073490"/>
<protein>
    <submittedName>
        <fullName evidence="7">C6 transcription factor, putative</fullName>
    </submittedName>
</protein>
<dbReference type="GO" id="GO:0001228">
    <property type="term" value="F:DNA-binding transcription activator activity, RNA polymerase II-specific"/>
    <property type="evidence" value="ECO:0007669"/>
    <property type="project" value="TreeGrafter"/>
</dbReference>
<keyword evidence="1" id="KW-0805">Transcription regulation</keyword>
<dbReference type="InterPro" id="IPR036864">
    <property type="entry name" value="Zn2-C6_fun-type_DNA-bd_sf"/>
</dbReference>
<name>B6QAH7_TALMQ</name>
<dbReference type="InterPro" id="IPR053157">
    <property type="entry name" value="Sterol_Uptake_Regulator"/>
</dbReference>
<keyword evidence="3" id="KW-0804">Transcription</keyword>
<dbReference type="EMBL" id="DS995900">
    <property type="protein sequence ID" value="EEA26273.1"/>
    <property type="molecule type" value="Genomic_DNA"/>
</dbReference>
<dbReference type="SMART" id="SM00066">
    <property type="entry name" value="GAL4"/>
    <property type="match status" value="1"/>
</dbReference>
<evidence type="ECO:0000256" key="3">
    <source>
        <dbReference type="ARBA" id="ARBA00023163"/>
    </source>
</evidence>
<keyword evidence="8" id="KW-1185">Reference proteome</keyword>
<dbReference type="InterPro" id="IPR001138">
    <property type="entry name" value="Zn2Cys6_DnaBD"/>
</dbReference>
<evidence type="ECO:0000256" key="4">
    <source>
        <dbReference type="ARBA" id="ARBA00023242"/>
    </source>
</evidence>
<dbReference type="PANTHER" id="PTHR47784:SF5">
    <property type="entry name" value="STEROL UPTAKE CONTROL PROTEIN 2"/>
    <property type="match status" value="1"/>
</dbReference>
<reference evidence="8" key="1">
    <citation type="journal article" date="2015" name="Genome Announc.">
        <title>Genome sequence of the AIDS-associated pathogen Penicillium marneffei (ATCC18224) and its near taxonomic relative Talaromyces stipitatus (ATCC10500).</title>
        <authorList>
            <person name="Nierman W.C."/>
            <person name="Fedorova-Abrams N.D."/>
            <person name="Andrianopoulos A."/>
        </authorList>
    </citation>
    <scope>NUCLEOTIDE SEQUENCE [LARGE SCALE GENOMIC DNA]</scope>
    <source>
        <strain evidence="8">ATCC 18224 / CBS 334.59 / QM 7333</strain>
    </source>
</reference>
<organism evidence="7 8">
    <name type="scientific">Talaromyces marneffei (strain ATCC 18224 / CBS 334.59 / QM 7333)</name>
    <name type="common">Penicillium marneffei</name>
    <dbReference type="NCBI Taxonomy" id="441960"/>
    <lineage>
        <taxon>Eukaryota</taxon>
        <taxon>Fungi</taxon>
        <taxon>Dikarya</taxon>
        <taxon>Ascomycota</taxon>
        <taxon>Pezizomycotina</taxon>
        <taxon>Eurotiomycetes</taxon>
        <taxon>Eurotiomycetidae</taxon>
        <taxon>Eurotiales</taxon>
        <taxon>Trichocomaceae</taxon>
        <taxon>Talaromyces</taxon>
        <taxon>Talaromyces sect. Talaromyces</taxon>
    </lineage>
</organism>
<dbReference type="SUPFAM" id="SSF57701">
    <property type="entry name" value="Zn2/Cys6 DNA-binding domain"/>
    <property type="match status" value="1"/>
</dbReference>
<keyword evidence="2" id="KW-0238">DNA-binding</keyword>
<dbReference type="InterPro" id="IPR021858">
    <property type="entry name" value="Fun_TF"/>
</dbReference>
<evidence type="ECO:0000313" key="8">
    <source>
        <dbReference type="Proteomes" id="UP000001294"/>
    </source>
</evidence>
<dbReference type="AlphaFoldDB" id="B6QAH7"/>
<evidence type="ECO:0000256" key="2">
    <source>
        <dbReference type="ARBA" id="ARBA00023125"/>
    </source>
</evidence>
<proteinExistence type="predicted"/>
<sequence length="430" mass="48430">MNTIAAGRRSHRKSRMGCAQCKRRKVKCDENRPSCHNCTRHMVSCSFDGSPAPQPSHDDKDRPAGPALAPMRLNQAPESATTATATASPATSWPISSSQPSQSPQNHNLEPQIPLTPSWQVFDMELIHHYMVSTCYTLSRNPSVQAVWRDEAPRVGFAMPAVLHVILAVSALHLARSDPSRRARCIAHAHMHHNAAVRAVTPNLQSLASNNGVGLFLFSSLICMFACANAKFEDKNFLVLFERGHLAEWALLFRGTRTIINYSSHDFETGILGSIFMNGARSRAARLAQSLDQAQVYTWELKRMISAEYAHDPRTRRIYDEAVDSLGRTLAVVMKPGEGTRLQTADVFAWILEVSNEYLEMLGQEDPVALIIFAYYCVGLQQIEWMWWMEGLSSRLLMQLYSVLDEKYRGWLRWPQEQIGWHPPESIIVV</sequence>
<dbReference type="PhylomeDB" id="B6QAH7"/>
<accession>B6QAH7</accession>
<dbReference type="Gene3D" id="4.10.240.10">
    <property type="entry name" value="Zn(2)-C6 fungal-type DNA-binding domain"/>
    <property type="match status" value="1"/>
</dbReference>
<dbReference type="HOGENOM" id="CLU_024934_5_2_1"/>
<keyword evidence="4" id="KW-0539">Nucleus</keyword>
<dbReference type="CDD" id="cd00067">
    <property type="entry name" value="GAL4"/>
    <property type="match status" value="1"/>
</dbReference>
<gene>
    <name evidence="7" type="ORF">PMAA_073490</name>
</gene>
<evidence type="ECO:0000256" key="5">
    <source>
        <dbReference type="SAM" id="MobiDB-lite"/>
    </source>
</evidence>
<dbReference type="OrthoDB" id="416217at2759"/>
<dbReference type="PROSITE" id="PS50048">
    <property type="entry name" value="ZN2_CY6_FUNGAL_2"/>
    <property type="match status" value="1"/>
</dbReference>
<evidence type="ECO:0000259" key="6">
    <source>
        <dbReference type="PROSITE" id="PS50048"/>
    </source>
</evidence>
<dbReference type="Proteomes" id="UP000001294">
    <property type="component" value="Unassembled WGS sequence"/>
</dbReference>
<dbReference type="Pfam" id="PF11951">
    <property type="entry name" value="Fungal_trans_2"/>
    <property type="match status" value="1"/>
</dbReference>
<feature type="region of interest" description="Disordered" evidence="5">
    <location>
        <begin position="49"/>
        <end position="112"/>
    </location>
</feature>
<evidence type="ECO:0000313" key="7">
    <source>
        <dbReference type="EMBL" id="EEA26273.1"/>
    </source>
</evidence>
<feature type="domain" description="Zn(2)-C6 fungal-type" evidence="6">
    <location>
        <begin position="17"/>
        <end position="47"/>
    </location>
</feature>
<feature type="compositionally biased region" description="Low complexity" evidence="5">
    <location>
        <begin position="76"/>
        <end position="105"/>
    </location>
</feature>
<dbReference type="GO" id="GO:0003677">
    <property type="term" value="F:DNA binding"/>
    <property type="evidence" value="ECO:0007669"/>
    <property type="project" value="UniProtKB-KW"/>
</dbReference>
<evidence type="ECO:0000256" key="1">
    <source>
        <dbReference type="ARBA" id="ARBA00023015"/>
    </source>
</evidence>
<dbReference type="Pfam" id="PF00172">
    <property type="entry name" value="Zn_clus"/>
    <property type="match status" value="1"/>
</dbReference>
<dbReference type="PROSITE" id="PS00463">
    <property type="entry name" value="ZN2_CY6_FUNGAL_1"/>
    <property type="match status" value="1"/>
</dbReference>
<dbReference type="GO" id="GO:0008270">
    <property type="term" value="F:zinc ion binding"/>
    <property type="evidence" value="ECO:0007669"/>
    <property type="project" value="InterPro"/>
</dbReference>
<dbReference type="PANTHER" id="PTHR47784">
    <property type="entry name" value="STEROL UPTAKE CONTROL PROTEIN 2"/>
    <property type="match status" value="1"/>
</dbReference>